<feature type="domain" description="RNA-binding S4" evidence="6">
    <location>
        <begin position="1"/>
        <end position="64"/>
    </location>
</feature>
<dbReference type="Gene3D" id="3.10.290.10">
    <property type="entry name" value="RNA-binding S4 domain"/>
    <property type="match status" value="1"/>
</dbReference>
<comment type="function">
    <text evidence="5">Key component of the ribosome quality control system (RQC), a ribosome-associated complex that mediates the extraction of incompletely synthesized nascent chains from stalled ribosomes and their subsequent degradation. RqcH recruits Ala-charged tRNA, and with RqcP directs the elongation of stalled nascent chains on 50S ribosomal subunits, leading to non-templated C-terminal alanine extensions (Ala tail). The Ala tail promotes nascent chain degradation. RqcP is associated with the translocation-like movement of the peptidyl-tRNA from the A-site into the P-site.</text>
</comment>
<comment type="similarity">
    <text evidence="5">Belongs to the RqcP family.</text>
</comment>
<dbReference type="InterPro" id="IPR036986">
    <property type="entry name" value="S4_RNA-bd_sf"/>
</dbReference>
<dbReference type="OMA" id="VANEACD"/>
<organism evidence="7 8">
    <name type="scientific">Mageeibacillus indolicus</name>
    <dbReference type="NCBI Taxonomy" id="884684"/>
    <lineage>
        <taxon>Bacteria</taxon>
        <taxon>Bacillati</taxon>
        <taxon>Bacillota</taxon>
        <taxon>Clostridia</taxon>
        <taxon>Eubacteriales</taxon>
        <taxon>Oscillospiraceae</taxon>
        <taxon>Mageeibacillus</taxon>
    </lineage>
</organism>
<keyword evidence="2 5" id="KW-0699">rRNA-binding</keyword>
<dbReference type="EMBL" id="NBZD01000001">
    <property type="protein sequence ID" value="PNH19809.1"/>
    <property type="molecule type" value="Genomic_DNA"/>
</dbReference>
<dbReference type="HAMAP" id="MF_00871">
    <property type="entry name" value="RqcP"/>
    <property type="match status" value="1"/>
</dbReference>
<evidence type="ECO:0000256" key="3">
    <source>
        <dbReference type="ARBA" id="ARBA00022884"/>
    </source>
</evidence>
<dbReference type="SMART" id="SM00363">
    <property type="entry name" value="S4"/>
    <property type="match status" value="1"/>
</dbReference>
<dbReference type="Proteomes" id="UP000236394">
    <property type="component" value="Unassembled WGS sequence"/>
</dbReference>
<dbReference type="AlphaFoldDB" id="A0A2J8B4W1"/>
<evidence type="ECO:0000313" key="7">
    <source>
        <dbReference type="EMBL" id="PNH19809.1"/>
    </source>
</evidence>
<evidence type="ECO:0000259" key="6">
    <source>
        <dbReference type="SMART" id="SM00363"/>
    </source>
</evidence>
<dbReference type="InterPro" id="IPR002942">
    <property type="entry name" value="S4_RNA-bd"/>
</dbReference>
<name>A0A2J8B4W1_9FIRM</name>
<reference evidence="8" key="1">
    <citation type="submission" date="2017-04" db="EMBL/GenBank/DDBJ databases">
        <authorList>
            <person name="Bumgarner R.E."/>
            <person name="Fredricks D.N."/>
            <person name="Srinivasan S."/>
        </authorList>
    </citation>
    <scope>NUCLEOTIDE SEQUENCE [LARGE SCALE GENOMIC DNA]</scope>
    <source>
        <strain evidence="8">KA00405</strain>
    </source>
</reference>
<evidence type="ECO:0000256" key="2">
    <source>
        <dbReference type="ARBA" id="ARBA00022730"/>
    </source>
</evidence>
<evidence type="ECO:0000256" key="1">
    <source>
        <dbReference type="ARBA" id="ARBA00022555"/>
    </source>
</evidence>
<evidence type="ECO:0000256" key="5">
    <source>
        <dbReference type="HAMAP-Rule" id="MF_00871"/>
    </source>
</evidence>
<comment type="subunit">
    <text evidence="5">Associates with stalled 50S ribosomal subunits. Binds to RqcH, 23S rRNA and the P-site tRNA. Does not require RqcH for association with 50S subunits.</text>
</comment>
<accession>A0A2J8B4W1</accession>
<protein>
    <recommendedName>
        <fullName evidence="5">RQC P-site tRNA stabilizing factor</fullName>
        <shortName evidence="5">RqcP</shortName>
    </recommendedName>
    <alternativeName>
        <fullName evidence="5">Ribosome-associated protein quality control protein P</fullName>
    </alternativeName>
</protein>
<gene>
    <name evidence="5" type="primary">rqcP</name>
    <name evidence="7" type="ORF">B7R76_02730</name>
</gene>
<keyword evidence="3 5" id="KW-0694">RNA-binding</keyword>
<dbReference type="GO" id="GO:0043023">
    <property type="term" value="F:ribosomal large subunit binding"/>
    <property type="evidence" value="ECO:0007669"/>
    <property type="project" value="UniProtKB-UniRule"/>
</dbReference>
<dbReference type="SUPFAM" id="SSF55174">
    <property type="entry name" value="Alpha-L RNA-binding motif"/>
    <property type="match status" value="1"/>
</dbReference>
<dbReference type="CDD" id="cd00165">
    <property type="entry name" value="S4"/>
    <property type="match status" value="1"/>
</dbReference>
<dbReference type="GO" id="GO:0072344">
    <property type="term" value="P:rescue of stalled ribosome"/>
    <property type="evidence" value="ECO:0007669"/>
    <property type="project" value="UniProtKB-UniRule"/>
</dbReference>
<dbReference type="PIRSF" id="PIRSF038881">
    <property type="entry name" value="RNAbp_HP1423"/>
    <property type="match status" value="1"/>
</dbReference>
<dbReference type="PROSITE" id="PS50889">
    <property type="entry name" value="S4"/>
    <property type="match status" value="1"/>
</dbReference>
<dbReference type="RefSeq" id="WP_012993288.1">
    <property type="nucleotide sequence ID" value="NZ_NBZD01000001.1"/>
</dbReference>
<dbReference type="InterPro" id="IPR025490">
    <property type="entry name" value="RqcP"/>
</dbReference>
<evidence type="ECO:0000313" key="8">
    <source>
        <dbReference type="Proteomes" id="UP000236394"/>
    </source>
</evidence>
<proteinExistence type="inferred from homology"/>
<dbReference type="GO" id="GO:0019843">
    <property type="term" value="F:rRNA binding"/>
    <property type="evidence" value="ECO:0007669"/>
    <property type="project" value="UniProtKB-UniRule"/>
</dbReference>
<keyword evidence="1 5" id="KW-0820">tRNA-binding</keyword>
<sequence length="97" mass="10658">MRLDKFLKISRIIKRRTVANEICTAGRAFINGKPAKPGAEVKIGDKITLVFGTGESSFVVKALKEVVRKNEAAELYELVGSRDILDPSTEGGEEHDQ</sequence>
<comment type="caution">
    <text evidence="7">The sequence shown here is derived from an EMBL/GenBank/DDBJ whole genome shotgun (WGS) entry which is preliminary data.</text>
</comment>
<keyword evidence="4 5" id="KW-0648">Protein biosynthesis</keyword>
<evidence type="ECO:0000256" key="4">
    <source>
        <dbReference type="ARBA" id="ARBA00022917"/>
    </source>
</evidence>
<dbReference type="Pfam" id="PF01479">
    <property type="entry name" value="S4"/>
    <property type="match status" value="1"/>
</dbReference>
<dbReference type="GO" id="GO:0000049">
    <property type="term" value="F:tRNA binding"/>
    <property type="evidence" value="ECO:0007669"/>
    <property type="project" value="UniProtKB-UniRule"/>
</dbReference>